<dbReference type="GO" id="GO:0050660">
    <property type="term" value="F:flavin adenine dinucleotide binding"/>
    <property type="evidence" value="ECO:0007669"/>
    <property type="project" value="InterPro"/>
</dbReference>
<dbReference type="Pfam" id="PF05199">
    <property type="entry name" value="GMC_oxred_C"/>
    <property type="match status" value="1"/>
</dbReference>
<sequence length="628" mass="68028">MPHISLRRKALVFCAVASGAVALRVPRYATVASRQSVSETKYDFIIAGGGISGLTVADRLTEDPTVNVLVIEAGPFDNDEDSVLVPGAYNSVPYLWNPLASVPQTALNNQSFDVPVGRVVGGGSVVNGMVFLRSGKQEYELWEELGATGWNWDAMLPYFKKSENFTAPDKDFARRGNISWVDDVHGNDGPVQISYPNFFFEGSAHWWDAALQTGLTTTEDPNGGNGVGVAWFPTSVDFTNRTRSHARLNHYTRVQDSRPNYHILAGHTISKVLLDGNKTVGVEYLPSAGGETLSASASKEVLVATGAVHTPQLLQLSGIGPKSLLDKFGIDVVADLPGVGANFQDQPRVIIPYNFSNNIQPNTDSLNSNATYDAKQRALYDSSREGAYVLTRGFSTNLATFPLCKATSECLKIVEAAREEEPVAYLPAGTDPTVLEGYKAQREITLRQLEGQDTPVAMIHWDSGNAVILFFLKPLSRGSVSINSTNPLASPLIDFRAMADPIDLDLVIASFLKNREIMNAPSMKTLGPSEGAPFDDSVTDREELKNIVVSVAEPSTAHECCTAAMMPKEKGGVVDPNMKVYGVEGLRVIDISYWPMILSAPPMATMYASGEKIADEIKKEHCLDGACD</sequence>
<dbReference type="PANTHER" id="PTHR11552:SF115">
    <property type="entry name" value="DEHYDROGENASE XPTC-RELATED"/>
    <property type="match status" value="1"/>
</dbReference>
<evidence type="ECO:0000256" key="2">
    <source>
        <dbReference type="PIRSR" id="PIRSR000137-2"/>
    </source>
</evidence>
<dbReference type="InterPro" id="IPR012132">
    <property type="entry name" value="GMC_OxRdtase"/>
</dbReference>
<feature type="binding site" evidence="2">
    <location>
        <position position="119"/>
    </location>
    <ligand>
        <name>FAD</name>
        <dbReference type="ChEBI" id="CHEBI:57692"/>
    </ligand>
</feature>
<evidence type="ECO:0000256" key="3">
    <source>
        <dbReference type="SAM" id="SignalP"/>
    </source>
</evidence>
<keyword evidence="3" id="KW-0732">Signal</keyword>
<feature type="chain" id="PRO_5014144554" evidence="3">
    <location>
        <begin position="23"/>
        <end position="628"/>
    </location>
</feature>
<dbReference type="RefSeq" id="XP_024677789.1">
    <property type="nucleotide sequence ID" value="XM_024825262.1"/>
</dbReference>
<gene>
    <name evidence="5" type="ORF">P174DRAFT_425130</name>
</gene>
<dbReference type="STRING" id="1392255.A0A2I1BV11"/>
<organism evidence="5 6">
    <name type="scientific">Aspergillus novofumigatus (strain IBT 16806)</name>
    <dbReference type="NCBI Taxonomy" id="1392255"/>
    <lineage>
        <taxon>Eukaryota</taxon>
        <taxon>Fungi</taxon>
        <taxon>Dikarya</taxon>
        <taxon>Ascomycota</taxon>
        <taxon>Pezizomycotina</taxon>
        <taxon>Eurotiomycetes</taxon>
        <taxon>Eurotiomycetidae</taxon>
        <taxon>Eurotiales</taxon>
        <taxon>Aspergillaceae</taxon>
        <taxon>Aspergillus</taxon>
        <taxon>Aspergillus subgen. Fumigati</taxon>
    </lineage>
</organism>
<dbReference type="Proteomes" id="UP000234474">
    <property type="component" value="Unassembled WGS sequence"/>
</dbReference>
<keyword evidence="2" id="KW-0285">Flavoprotein</keyword>
<feature type="domain" description="Glucose-methanol-choline oxidoreductase N-terminal" evidence="4">
    <location>
        <begin position="306"/>
        <end position="320"/>
    </location>
</feature>
<comment type="cofactor">
    <cofactor evidence="2">
        <name>FAD</name>
        <dbReference type="ChEBI" id="CHEBI:57692"/>
    </cofactor>
</comment>
<dbReference type="PROSITE" id="PS00624">
    <property type="entry name" value="GMC_OXRED_2"/>
    <property type="match status" value="1"/>
</dbReference>
<feature type="signal peptide" evidence="3">
    <location>
        <begin position="1"/>
        <end position="22"/>
    </location>
</feature>
<dbReference type="PIRSF" id="PIRSF000137">
    <property type="entry name" value="Alcohol_oxidase"/>
    <property type="match status" value="1"/>
</dbReference>
<keyword evidence="2" id="KW-0274">FAD</keyword>
<dbReference type="GeneID" id="36532587"/>
<dbReference type="VEuPathDB" id="FungiDB:P174DRAFT_425130"/>
<dbReference type="InterPro" id="IPR000172">
    <property type="entry name" value="GMC_OxRdtase_N"/>
</dbReference>
<accession>A0A2I1BV11</accession>
<keyword evidence="6" id="KW-1185">Reference proteome</keyword>
<dbReference type="InterPro" id="IPR007867">
    <property type="entry name" value="GMC_OxRtase_C"/>
</dbReference>
<dbReference type="Gene3D" id="3.50.50.60">
    <property type="entry name" value="FAD/NAD(P)-binding domain"/>
    <property type="match status" value="1"/>
</dbReference>
<evidence type="ECO:0000259" key="4">
    <source>
        <dbReference type="PROSITE" id="PS00624"/>
    </source>
</evidence>
<feature type="binding site" evidence="2">
    <location>
        <begin position="127"/>
        <end position="130"/>
    </location>
    <ligand>
        <name>FAD</name>
        <dbReference type="ChEBI" id="CHEBI:57692"/>
    </ligand>
</feature>
<dbReference type="SUPFAM" id="SSF51905">
    <property type="entry name" value="FAD/NAD(P)-binding domain"/>
    <property type="match status" value="1"/>
</dbReference>
<proteinExistence type="inferred from homology"/>
<dbReference type="OrthoDB" id="269227at2759"/>
<name>A0A2I1BV11_ASPN1</name>
<evidence type="ECO:0000256" key="1">
    <source>
        <dbReference type="ARBA" id="ARBA00010790"/>
    </source>
</evidence>
<dbReference type="GO" id="GO:0016614">
    <property type="term" value="F:oxidoreductase activity, acting on CH-OH group of donors"/>
    <property type="evidence" value="ECO:0007669"/>
    <property type="project" value="InterPro"/>
</dbReference>
<reference evidence="6" key="1">
    <citation type="journal article" date="2018" name="Proc. Natl. Acad. Sci. U.S.A.">
        <title>Linking secondary metabolites to gene clusters through genome sequencing of six diverse Aspergillus species.</title>
        <authorList>
            <person name="Kaerboelling I."/>
            <person name="Vesth T.C."/>
            <person name="Frisvad J.C."/>
            <person name="Nybo J.L."/>
            <person name="Theobald S."/>
            <person name="Kuo A."/>
            <person name="Bowyer P."/>
            <person name="Matsuda Y."/>
            <person name="Mondo S."/>
            <person name="Lyhne E.K."/>
            <person name="Kogle M.E."/>
            <person name="Clum A."/>
            <person name="Lipzen A."/>
            <person name="Salamov A."/>
            <person name="Ngan C.Y."/>
            <person name="Daum C."/>
            <person name="Chiniquy J."/>
            <person name="Barry K."/>
            <person name="LaButti K."/>
            <person name="Haridas S."/>
            <person name="Simmons B.A."/>
            <person name="Magnuson J.K."/>
            <person name="Mortensen U.H."/>
            <person name="Larsen T.O."/>
            <person name="Grigoriev I.V."/>
            <person name="Baker S.E."/>
            <person name="Andersen M.R."/>
        </authorList>
    </citation>
    <scope>NUCLEOTIDE SEQUENCE [LARGE SCALE GENOMIC DNA]</scope>
    <source>
        <strain evidence="6">IBT 16806</strain>
    </source>
</reference>
<dbReference type="EMBL" id="MSZS01000010">
    <property type="protein sequence ID" value="PKX89194.1"/>
    <property type="molecule type" value="Genomic_DNA"/>
</dbReference>
<dbReference type="PANTHER" id="PTHR11552">
    <property type="entry name" value="GLUCOSE-METHANOL-CHOLINE GMC OXIDOREDUCTASE"/>
    <property type="match status" value="1"/>
</dbReference>
<dbReference type="InterPro" id="IPR036188">
    <property type="entry name" value="FAD/NAD-bd_sf"/>
</dbReference>
<evidence type="ECO:0000313" key="5">
    <source>
        <dbReference type="EMBL" id="PKX89194.1"/>
    </source>
</evidence>
<dbReference type="Pfam" id="PF00732">
    <property type="entry name" value="GMC_oxred_N"/>
    <property type="match status" value="1"/>
</dbReference>
<dbReference type="GO" id="GO:0044550">
    <property type="term" value="P:secondary metabolite biosynthetic process"/>
    <property type="evidence" value="ECO:0007669"/>
    <property type="project" value="TreeGrafter"/>
</dbReference>
<protein>
    <submittedName>
        <fullName evidence="5">Alcohol oxidase</fullName>
    </submittedName>
</protein>
<dbReference type="Gene3D" id="3.30.560.10">
    <property type="entry name" value="Glucose Oxidase, domain 3"/>
    <property type="match status" value="1"/>
</dbReference>
<comment type="similarity">
    <text evidence="1">Belongs to the GMC oxidoreductase family.</text>
</comment>
<evidence type="ECO:0000313" key="6">
    <source>
        <dbReference type="Proteomes" id="UP000234474"/>
    </source>
</evidence>
<dbReference type="AlphaFoldDB" id="A0A2I1BV11"/>
<dbReference type="SUPFAM" id="SSF54373">
    <property type="entry name" value="FAD-linked reductases, C-terminal domain"/>
    <property type="match status" value="1"/>
</dbReference>
<comment type="caution">
    <text evidence="5">The sequence shown here is derived from an EMBL/GenBank/DDBJ whole genome shotgun (WGS) entry which is preliminary data.</text>
</comment>
<dbReference type="OMA" id="SNAHQCC"/>